<keyword evidence="3 4" id="KW-0687">Ribonucleoprotein</keyword>
<name>A0A3G3LLB7_9EUGL</name>
<dbReference type="HAMAP" id="MF_01369_B">
    <property type="entry name" value="Ribosomal_uL23_B"/>
    <property type="match status" value="1"/>
</dbReference>
<comment type="similarity">
    <text evidence="1 4">Belongs to the universal ribosomal protein uL23 family.</text>
</comment>
<evidence type="ECO:0000256" key="4">
    <source>
        <dbReference type="HAMAP-Rule" id="MF_01369"/>
    </source>
</evidence>
<dbReference type="Gene3D" id="3.30.70.330">
    <property type="match status" value="1"/>
</dbReference>
<evidence type="ECO:0000256" key="2">
    <source>
        <dbReference type="ARBA" id="ARBA00022980"/>
    </source>
</evidence>
<dbReference type="GeneID" id="38462390"/>
<dbReference type="InterPro" id="IPR013025">
    <property type="entry name" value="Ribosomal_uL23-like"/>
</dbReference>
<comment type="subunit">
    <text evidence="4">Part of the 50S ribosomal subunit.</text>
</comment>
<sequence>MIDLVFKNPVFTDKTIRLLEDNKYVFSVDVKITKKQVKLLIEDLFLVKVSSINSYIFAGKKRRLGKFQGYKNVEKRIIITLKTGYFFPFFSKL</sequence>
<accession>A0A3G3LLB7</accession>
<comment type="function">
    <text evidence="4">Binds to 23S rRNA.</text>
</comment>
<evidence type="ECO:0000256" key="3">
    <source>
        <dbReference type="ARBA" id="ARBA00023274"/>
    </source>
</evidence>
<keyword evidence="4" id="KW-0699">rRNA-binding</keyword>
<dbReference type="PANTHER" id="PTHR11620">
    <property type="entry name" value="60S RIBOSOMAL PROTEIN L23A"/>
    <property type="match status" value="1"/>
</dbReference>
<dbReference type="InterPro" id="IPR012678">
    <property type="entry name" value="Ribosomal_uL23/eL15/eS24_sf"/>
</dbReference>
<dbReference type="SUPFAM" id="SSF54189">
    <property type="entry name" value="Ribosomal proteins S24e, L23 and L15e"/>
    <property type="match status" value="1"/>
</dbReference>
<reference evidence="5" key="1">
    <citation type="journal article" date="2018" name="Sci. Rep.">
        <title>Dynamic evolution of inverted repeats in Euglenophyta plastid genomes.</title>
        <authorList>
            <person name="Karnkowska A."/>
            <person name="Bennett M.S."/>
            <person name="Triemer R.E."/>
        </authorList>
    </citation>
    <scope>NUCLEOTIDE SEQUENCE</scope>
</reference>
<organism evidence="5">
    <name type="scientific">Discoplastis spathirhyncha</name>
    <dbReference type="NCBI Taxonomy" id="215771"/>
    <lineage>
        <taxon>Eukaryota</taxon>
        <taxon>Discoba</taxon>
        <taxon>Euglenozoa</taxon>
        <taxon>Euglenida</taxon>
        <taxon>Spirocuta</taxon>
        <taxon>Euglenophyceae</taxon>
        <taxon>Euglenales</taxon>
        <taxon>Phacaceae</taxon>
        <taxon>Discoplastis</taxon>
    </lineage>
</organism>
<dbReference type="RefSeq" id="YP_009541003.1">
    <property type="nucleotide sequence ID" value="NC_039969.1"/>
</dbReference>
<dbReference type="AlphaFoldDB" id="A0A3G3LLB7"/>
<dbReference type="GO" id="GO:0006412">
    <property type="term" value="P:translation"/>
    <property type="evidence" value="ECO:0007669"/>
    <property type="project" value="UniProtKB-UniRule"/>
</dbReference>
<dbReference type="EMBL" id="MH898670">
    <property type="protein sequence ID" value="AYQ93505.1"/>
    <property type="molecule type" value="Genomic_DNA"/>
</dbReference>
<dbReference type="GO" id="GO:0009507">
    <property type="term" value="C:chloroplast"/>
    <property type="evidence" value="ECO:0007669"/>
    <property type="project" value="UniProtKB-SubCell"/>
</dbReference>
<dbReference type="GO" id="GO:0019843">
    <property type="term" value="F:rRNA binding"/>
    <property type="evidence" value="ECO:0007669"/>
    <property type="project" value="UniProtKB-UniRule"/>
</dbReference>
<evidence type="ECO:0000256" key="1">
    <source>
        <dbReference type="ARBA" id="ARBA00006700"/>
    </source>
</evidence>
<geneLocation type="chloroplast" evidence="5"/>
<comment type="subcellular location">
    <subcellularLocation>
        <location evidence="4">Plastid</location>
        <location evidence="4">Chloroplast</location>
    </subcellularLocation>
</comment>
<keyword evidence="4" id="KW-0694">RNA-binding</keyword>
<proteinExistence type="inferred from homology"/>
<dbReference type="Pfam" id="PF00276">
    <property type="entry name" value="Ribosomal_L23"/>
    <property type="match status" value="1"/>
</dbReference>
<protein>
    <recommendedName>
        <fullName evidence="4">Large ribosomal subunit protein uL23c</fullName>
    </recommendedName>
</protein>
<gene>
    <name evidence="4 5" type="primary">rpl23</name>
</gene>
<dbReference type="GO" id="GO:1990904">
    <property type="term" value="C:ribonucleoprotein complex"/>
    <property type="evidence" value="ECO:0007669"/>
    <property type="project" value="UniProtKB-KW"/>
</dbReference>
<dbReference type="GO" id="GO:0005840">
    <property type="term" value="C:ribosome"/>
    <property type="evidence" value="ECO:0007669"/>
    <property type="project" value="UniProtKB-KW"/>
</dbReference>
<evidence type="ECO:0000313" key="5">
    <source>
        <dbReference type="EMBL" id="AYQ93505.1"/>
    </source>
</evidence>
<keyword evidence="5" id="KW-0150">Chloroplast</keyword>
<dbReference type="InterPro" id="IPR012677">
    <property type="entry name" value="Nucleotide-bd_a/b_plait_sf"/>
</dbReference>
<keyword evidence="2 4" id="KW-0689">Ribosomal protein</keyword>
<keyword evidence="5" id="KW-0934">Plastid</keyword>
<dbReference type="GO" id="GO:0003735">
    <property type="term" value="F:structural constituent of ribosome"/>
    <property type="evidence" value="ECO:0007669"/>
    <property type="project" value="InterPro"/>
</dbReference>